<evidence type="ECO:0000313" key="2">
    <source>
        <dbReference type="Proteomes" id="UP000248795"/>
    </source>
</evidence>
<reference evidence="2" key="1">
    <citation type="submission" date="2018-06" db="EMBL/GenBank/DDBJ databases">
        <title>Aestuariibacter litoralis strain KCTC 52945T.</title>
        <authorList>
            <person name="Li X."/>
            <person name="Salam N."/>
            <person name="Li J.-L."/>
            <person name="Chen Y.-M."/>
            <person name="Yang Z.-W."/>
            <person name="Zhang L.-Y."/>
            <person name="Han M.-X."/>
            <person name="Xiao M."/>
            <person name="Li W.-J."/>
        </authorList>
    </citation>
    <scope>NUCLEOTIDE SEQUENCE [LARGE SCALE GENOMIC DNA]</scope>
    <source>
        <strain evidence="2">KCTC 52945</strain>
    </source>
</reference>
<comment type="caution">
    <text evidence="1">The sequence shown here is derived from an EMBL/GenBank/DDBJ whole genome shotgun (WGS) entry which is preliminary data.</text>
</comment>
<keyword evidence="2" id="KW-1185">Reference proteome</keyword>
<dbReference type="Proteomes" id="UP000248795">
    <property type="component" value="Unassembled WGS sequence"/>
</dbReference>
<evidence type="ECO:0000313" key="1">
    <source>
        <dbReference type="EMBL" id="PZF78112.1"/>
    </source>
</evidence>
<accession>A0A2W2AWK6</accession>
<name>A0A2W2AWK6_9HYPH</name>
<sequence>MKNFVQHGLTVTLVAPAAVTSGSGVLVGAIFGIAMHDAASGDPVETATSGVYDLNKIGSQAWAPGDKVYWDNTNKRVTKIATDNTLIGVSLSVVGSGTDETTGRVRLNGSF</sequence>
<dbReference type="Pfam" id="PF09956">
    <property type="entry name" value="Phage_cement_2"/>
    <property type="match status" value="1"/>
</dbReference>
<dbReference type="AlphaFoldDB" id="A0A2W2AWK6"/>
<proteinExistence type="predicted"/>
<evidence type="ECO:0008006" key="3">
    <source>
        <dbReference type="Google" id="ProtNLM"/>
    </source>
</evidence>
<dbReference type="PIRSF" id="PIRSF030771">
    <property type="entry name" value="UCP030771"/>
    <property type="match status" value="1"/>
</dbReference>
<dbReference type="RefSeq" id="WP_111197076.1">
    <property type="nucleotide sequence ID" value="NZ_QKVK01000002.1"/>
</dbReference>
<dbReference type="InterPro" id="IPR011231">
    <property type="entry name" value="Phage_VT1-Sakai_H0018"/>
</dbReference>
<organism evidence="1 2">
    <name type="scientific">Aestuariivirga litoralis</name>
    <dbReference type="NCBI Taxonomy" id="2650924"/>
    <lineage>
        <taxon>Bacteria</taxon>
        <taxon>Pseudomonadati</taxon>
        <taxon>Pseudomonadota</taxon>
        <taxon>Alphaproteobacteria</taxon>
        <taxon>Hyphomicrobiales</taxon>
        <taxon>Aestuariivirgaceae</taxon>
        <taxon>Aestuariivirga</taxon>
    </lineage>
</organism>
<protein>
    <recommendedName>
        <fullName evidence="3">DUF2190 family protein</fullName>
    </recommendedName>
</protein>
<gene>
    <name evidence="1" type="ORF">DK847_06740</name>
</gene>
<dbReference type="EMBL" id="QKVK01000002">
    <property type="protein sequence ID" value="PZF78112.1"/>
    <property type="molecule type" value="Genomic_DNA"/>
</dbReference>